<dbReference type="Gene3D" id="3.40.1190.10">
    <property type="entry name" value="Mur-like, catalytic domain"/>
    <property type="match status" value="1"/>
</dbReference>
<keyword evidence="3 10" id="KW-0132">Cell division</keyword>
<dbReference type="Pfam" id="PF08245">
    <property type="entry name" value="Mur_ligase_M"/>
    <property type="match status" value="1"/>
</dbReference>
<evidence type="ECO:0000259" key="13">
    <source>
        <dbReference type="Pfam" id="PF02875"/>
    </source>
</evidence>
<dbReference type="NCBIfam" id="TIGR01143">
    <property type="entry name" value="murF"/>
    <property type="match status" value="1"/>
</dbReference>
<evidence type="ECO:0000256" key="1">
    <source>
        <dbReference type="ARBA" id="ARBA00022490"/>
    </source>
</evidence>
<feature type="domain" description="Mur ligase central" evidence="14">
    <location>
        <begin position="91"/>
        <end position="280"/>
    </location>
</feature>
<comment type="function">
    <text evidence="10 11">Involved in cell wall formation. Catalyzes the final step in the synthesis of UDP-N-acetylmuramoyl-pentapeptide, the precursor of murein.</text>
</comment>
<evidence type="ECO:0000256" key="6">
    <source>
        <dbReference type="ARBA" id="ARBA00022960"/>
    </source>
</evidence>
<dbReference type="Gene3D" id="3.90.190.20">
    <property type="entry name" value="Mur ligase, C-terminal domain"/>
    <property type="match status" value="1"/>
</dbReference>
<dbReference type="InterPro" id="IPR036565">
    <property type="entry name" value="Mur-like_cat_sf"/>
</dbReference>
<dbReference type="InterPro" id="IPR005863">
    <property type="entry name" value="UDP-N-AcMur_synth"/>
</dbReference>
<comment type="subcellular location">
    <subcellularLocation>
        <location evidence="10 11">Cytoplasm</location>
    </subcellularLocation>
</comment>
<comment type="caution">
    <text evidence="15">The sequence shown here is derived from an EMBL/GenBank/DDBJ whole genome shotgun (WGS) entry which is preliminary data.</text>
</comment>
<reference evidence="15" key="1">
    <citation type="journal article" date="2014" name="Int. J. Syst. Evol. Microbiol.">
        <title>Complete genome of a new Firmicutes species belonging to the dominant human colonic microbiota ('Ruminococcus bicirculans') reveals two chromosomes and a selective capacity to utilize plant glucans.</title>
        <authorList>
            <consortium name="NISC Comparative Sequencing Program"/>
            <person name="Wegmann U."/>
            <person name="Louis P."/>
            <person name="Goesmann A."/>
            <person name="Henrissat B."/>
            <person name="Duncan S.H."/>
            <person name="Flint H.J."/>
        </authorList>
    </citation>
    <scope>NUCLEOTIDE SEQUENCE</scope>
    <source>
        <strain evidence="15">NBRC 107169</strain>
    </source>
</reference>
<proteinExistence type="inferred from homology"/>
<evidence type="ECO:0000313" key="15">
    <source>
        <dbReference type="EMBL" id="GLQ18975.1"/>
    </source>
</evidence>
<dbReference type="InterPro" id="IPR004101">
    <property type="entry name" value="Mur_ligase_C"/>
</dbReference>
<keyword evidence="2 10" id="KW-0436">Ligase</keyword>
<comment type="similarity">
    <text evidence="10">Belongs to the MurCDEF family. MurF subfamily.</text>
</comment>
<evidence type="ECO:0000259" key="12">
    <source>
        <dbReference type="Pfam" id="PF01225"/>
    </source>
</evidence>
<keyword evidence="16" id="KW-1185">Reference proteome</keyword>
<dbReference type="Pfam" id="PF01225">
    <property type="entry name" value="Mur_ligase"/>
    <property type="match status" value="1"/>
</dbReference>
<gene>
    <name evidence="15" type="primary">murF_2</name>
    <name evidence="10" type="synonym">murF</name>
    <name evidence="15" type="ORF">GCM10007879_32240</name>
</gene>
<dbReference type="SUPFAM" id="SSF63418">
    <property type="entry name" value="MurE/MurF N-terminal domain"/>
    <property type="match status" value="1"/>
</dbReference>
<dbReference type="PANTHER" id="PTHR43024">
    <property type="entry name" value="UDP-N-ACETYLMURAMOYL-TRIPEPTIDE--D-ALANYL-D-ALANINE LIGASE"/>
    <property type="match status" value="1"/>
</dbReference>
<keyword evidence="8 10" id="KW-0131">Cell cycle</keyword>
<reference evidence="15" key="2">
    <citation type="submission" date="2023-01" db="EMBL/GenBank/DDBJ databases">
        <title>Draft genome sequence of Maritalea porphyrae strain NBRC 107169.</title>
        <authorList>
            <person name="Sun Q."/>
            <person name="Mori K."/>
        </authorList>
    </citation>
    <scope>NUCLEOTIDE SEQUENCE</scope>
    <source>
        <strain evidence="15">NBRC 107169</strain>
    </source>
</reference>
<keyword evidence="5 10" id="KW-0067">ATP-binding</keyword>
<evidence type="ECO:0000259" key="14">
    <source>
        <dbReference type="Pfam" id="PF08245"/>
    </source>
</evidence>
<dbReference type="Pfam" id="PF02875">
    <property type="entry name" value="Mur_ligase_C"/>
    <property type="match status" value="1"/>
</dbReference>
<feature type="domain" description="Mur ligase N-terminal catalytic" evidence="12">
    <location>
        <begin position="5"/>
        <end position="77"/>
    </location>
</feature>
<name>A0ABQ5UUL8_9HYPH</name>
<dbReference type="Gene3D" id="3.40.1390.10">
    <property type="entry name" value="MurE/MurF, N-terminal domain"/>
    <property type="match status" value="1"/>
</dbReference>
<evidence type="ECO:0000256" key="7">
    <source>
        <dbReference type="ARBA" id="ARBA00022984"/>
    </source>
</evidence>
<evidence type="ECO:0000313" key="16">
    <source>
        <dbReference type="Proteomes" id="UP001161405"/>
    </source>
</evidence>
<dbReference type="InterPro" id="IPR013221">
    <property type="entry name" value="Mur_ligase_cen"/>
</dbReference>
<feature type="domain" description="Mur ligase C-terminal" evidence="13">
    <location>
        <begin position="315"/>
        <end position="428"/>
    </location>
</feature>
<protein>
    <recommendedName>
        <fullName evidence="10 11">UDP-N-acetylmuramoyl-tripeptide--D-alanyl-D-alanine ligase</fullName>
        <ecNumber evidence="10 11">6.3.2.10</ecNumber>
    </recommendedName>
    <alternativeName>
        <fullName evidence="10">D-alanyl-D-alanine-adding enzyme</fullName>
    </alternativeName>
</protein>
<comment type="catalytic activity">
    <reaction evidence="10 11">
        <text>D-alanyl-D-alanine + UDP-N-acetyl-alpha-D-muramoyl-L-alanyl-gamma-D-glutamyl-meso-2,6-diaminopimelate + ATP = UDP-N-acetyl-alpha-D-muramoyl-L-alanyl-gamma-D-glutamyl-meso-2,6-diaminopimeloyl-D-alanyl-D-alanine + ADP + phosphate + H(+)</text>
        <dbReference type="Rhea" id="RHEA:28374"/>
        <dbReference type="ChEBI" id="CHEBI:15378"/>
        <dbReference type="ChEBI" id="CHEBI:30616"/>
        <dbReference type="ChEBI" id="CHEBI:43474"/>
        <dbReference type="ChEBI" id="CHEBI:57822"/>
        <dbReference type="ChEBI" id="CHEBI:61386"/>
        <dbReference type="ChEBI" id="CHEBI:83905"/>
        <dbReference type="ChEBI" id="CHEBI:456216"/>
        <dbReference type="EC" id="6.3.2.10"/>
    </reaction>
</comment>
<keyword evidence="1 10" id="KW-0963">Cytoplasm</keyword>
<organism evidence="15 16">
    <name type="scientific">Maritalea porphyrae</name>
    <dbReference type="NCBI Taxonomy" id="880732"/>
    <lineage>
        <taxon>Bacteria</taxon>
        <taxon>Pseudomonadati</taxon>
        <taxon>Pseudomonadota</taxon>
        <taxon>Alphaproteobacteria</taxon>
        <taxon>Hyphomicrobiales</taxon>
        <taxon>Devosiaceae</taxon>
        <taxon>Maritalea</taxon>
    </lineage>
</organism>
<dbReference type="EMBL" id="BSNI01000002">
    <property type="protein sequence ID" value="GLQ18975.1"/>
    <property type="molecule type" value="Genomic_DNA"/>
</dbReference>
<accession>A0ABQ5UUL8</accession>
<dbReference type="InterPro" id="IPR036615">
    <property type="entry name" value="Mur_ligase_C_dom_sf"/>
</dbReference>
<evidence type="ECO:0000256" key="3">
    <source>
        <dbReference type="ARBA" id="ARBA00022618"/>
    </source>
</evidence>
<evidence type="ECO:0000256" key="9">
    <source>
        <dbReference type="ARBA" id="ARBA00023316"/>
    </source>
</evidence>
<dbReference type="PANTHER" id="PTHR43024:SF1">
    <property type="entry name" value="UDP-N-ACETYLMURAMOYL-TRIPEPTIDE--D-ALANYL-D-ALANINE LIGASE"/>
    <property type="match status" value="1"/>
</dbReference>
<keyword evidence="6 10" id="KW-0133">Cell shape</keyword>
<dbReference type="SUPFAM" id="SSF53244">
    <property type="entry name" value="MurD-like peptide ligases, peptide-binding domain"/>
    <property type="match status" value="1"/>
</dbReference>
<evidence type="ECO:0000256" key="2">
    <source>
        <dbReference type="ARBA" id="ARBA00022598"/>
    </source>
</evidence>
<sequence length="445" mass="47460">MCADEIVGISIDTRDIVPSELFVAIKGEQFDGHDFVAQAIEKGAGAALVAKEWAQTASTDLPLIVVDDPLRALERLAVAARARTDAKIVAITGSVGKTSTKEAVRIGLECVGRTHASIRSFNNHWGVPLMLARMPKDTEFGVFEVGMNHANEIRPLVKLIRPHIAVVTNVGAVHLEHFDDVLGIAAAKAEIFEGLEPNGKVLLGADHDCLDALIDRASELEITSIATFGFDAEADISLHNVERVATGMRGDLRIGELTLQIRVPQFGAHAMSNAAAAISVGDALGLDVRVLADAMLEFIAPPGRGQIIKLNLAEGDAMLLDESFNANPVSMRAALGIVQGLSREHRKIGVLGDMLELGDSSPQLHEELEDAVLSAGFSKVILVGPLMDNLAQRLEGKLDTIHHASAEHVADLLTEELAPGDLVMVKGSKGTKLSPVVDQLRGRYS</sequence>
<keyword evidence="7 10" id="KW-0573">Peptidoglycan synthesis</keyword>
<dbReference type="HAMAP" id="MF_02019">
    <property type="entry name" value="MurF"/>
    <property type="match status" value="1"/>
</dbReference>
<dbReference type="InterPro" id="IPR000713">
    <property type="entry name" value="Mur_ligase_N"/>
</dbReference>
<dbReference type="InterPro" id="IPR051046">
    <property type="entry name" value="MurCDEF_CellWall_CoF430Synth"/>
</dbReference>
<evidence type="ECO:0000256" key="8">
    <source>
        <dbReference type="ARBA" id="ARBA00023306"/>
    </source>
</evidence>
<evidence type="ECO:0000256" key="10">
    <source>
        <dbReference type="HAMAP-Rule" id="MF_02019"/>
    </source>
</evidence>
<keyword evidence="9 10" id="KW-0961">Cell wall biogenesis/degradation</keyword>
<dbReference type="Proteomes" id="UP001161405">
    <property type="component" value="Unassembled WGS sequence"/>
</dbReference>
<dbReference type="EC" id="6.3.2.10" evidence="10 11"/>
<comment type="pathway">
    <text evidence="10 11">Cell wall biogenesis; peptidoglycan biosynthesis.</text>
</comment>
<evidence type="ECO:0000256" key="4">
    <source>
        <dbReference type="ARBA" id="ARBA00022741"/>
    </source>
</evidence>
<keyword evidence="4 10" id="KW-0547">Nucleotide-binding</keyword>
<feature type="binding site" evidence="10">
    <location>
        <begin position="93"/>
        <end position="99"/>
    </location>
    <ligand>
        <name>ATP</name>
        <dbReference type="ChEBI" id="CHEBI:30616"/>
    </ligand>
</feature>
<dbReference type="GO" id="GO:0016874">
    <property type="term" value="F:ligase activity"/>
    <property type="evidence" value="ECO:0007669"/>
    <property type="project" value="UniProtKB-KW"/>
</dbReference>
<evidence type="ECO:0000256" key="5">
    <source>
        <dbReference type="ARBA" id="ARBA00022840"/>
    </source>
</evidence>
<evidence type="ECO:0000256" key="11">
    <source>
        <dbReference type="RuleBase" id="RU004136"/>
    </source>
</evidence>
<dbReference type="InterPro" id="IPR035911">
    <property type="entry name" value="MurE/MurF_N"/>
</dbReference>
<dbReference type="SUPFAM" id="SSF53623">
    <property type="entry name" value="MurD-like peptide ligases, catalytic domain"/>
    <property type="match status" value="1"/>
</dbReference>